<proteinExistence type="predicted"/>
<name>A0AAU9Q573_9VIBR</name>
<accession>A0AAU9Q573</accession>
<reference evidence="1" key="1">
    <citation type="submission" date="2022-01" db="EMBL/GenBank/DDBJ databases">
        <authorList>
            <person name="Lagorce A."/>
        </authorList>
    </citation>
    <scope>NUCLEOTIDE SEQUENCE</scope>
    <source>
        <strain evidence="1">Th15_F1_D04</strain>
    </source>
</reference>
<dbReference type="EMBL" id="CAKMTQ010000012">
    <property type="protein sequence ID" value="CAH1526544.1"/>
    <property type="molecule type" value="Genomic_DNA"/>
</dbReference>
<organism evidence="1 2">
    <name type="scientific">Vibrio owensii</name>
    <dbReference type="NCBI Taxonomy" id="696485"/>
    <lineage>
        <taxon>Bacteria</taxon>
        <taxon>Pseudomonadati</taxon>
        <taxon>Pseudomonadota</taxon>
        <taxon>Gammaproteobacteria</taxon>
        <taxon>Vibrionales</taxon>
        <taxon>Vibrionaceae</taxon>
        <taxon>Vibrio</taxon>
    </lineage>
</organism>
<protein>
    <submittedName>
        <fullName evidence="1">Uncharacterized protein</fullName>
    </submittedName>
</protein>
<evidence type="ECO:0000313" key="1">
    <source>
        <dbReference type="EMBL" id="CAH1526544.1"/>
    </source>
</evidence>
<sequence>MYLRRLITLSKLITSADSALFHQVVAIYFSSQGVRSTISTPTTHLSVGVFTSNHIGWIQCSQGGAKFPTGGILF</sequence>
<dbReference type="Proteomes" id="UP001295420">
    <property type="component" value="Unassembled WGS sequence"/>
</dbReference>
<dbReference type="AlphaFoldDB" id="A0AAU9Q573"/>
<gene>
    <name evidence="1" type="ORF">THF1D04_20355</name>
</gene>
<comment type="caution">
    <text evidence="1">The sequence shown here is derived from an EMBL/GenBank/DDBJ whole genome shotgun (WGS) entry which is preliminary data.</text>
</comment>
<evidence type="ECO:0000313" key="2">
    <source>
        <dbReference type="Proteomes" id="UP001295420"/>
    </source>
</evidence>